<dbReference type="InterPro" id="IPR027995">
    <property type="entry name" value="Galactosyl_T_N"/>
</dbReference>
<dbReference type="EMBL" id="CAAALY010024802">
    <property type="protein sequence ID" value="VEL15500.1"/>
    <property type="molecule type" value="Genomic_DNA"/>
</dbReference>
<keyword evidence="3" id="KW-1185">Reference proteome</keyword>
<dbReference type="Pfam" id="PF13733">
    <property type="entry name" value="Glyco_transf_7N"/>
    <property type="match status" value="1"/>
</dbReference>
<name>A0A448WMI3_9PLAT</name>
<dbReference type="InterPro" id="IPR029044">
    <property type="entry name" value="Nucleotide-diphossugar_trans"/>
</dbReference>
<feature type="domain" description="Galactosyltransferase N-terminal" evidence="1">
    <location>
        <begin position="138"/>
        <end position="185"/>
    </location>
</feature>
<gene>
    <name evidence="2" type="ORF">PXEA_LOCUS8940</name>
</gene>
<reference evidence="2" key="1">
    <citation type="submission" date="2018-11" db="EMBL/GenBank/DDBJ databases">
        <authorList>
            <consortium name="Pathogen Informatics"/>
        </authorList>
    </citation>
    <scope>NUCLEOTIDE SEQUENCE</scope>
</reference>
<dbReference type="AlphaFoldDB" id="A0A448WMI3"/>
<dbReference type="Gene3D" id="3.90.550.10">
    <property type="entry name" value="Spore Coat Polysaccharide Biosynthesis Protein SpsA, Chain A"/>
    <property type="match status" value="1"/>
</dbReference>
<sequence length="283" mass="31482">MLRAACMREHVPNHRPARETRGLGNVQLPWKLLASPAENRAPTGYARRSRANFARQQQSRKSPCEADNFVSFVRMLVDRLCLIASFPPFSAPRCCPAYSHPTTNQVMASRSGLGYSSDALAECRRTCQLGFSSSAQATSRPQRVLVAVPYRNRSRHLPVFLTSIQSALRHQKICYLIVISEQVRHSLSSPLSVTHSLSLSLYLFLIASIRQWTRYIVTRFVGIVVGIISDCCHSLHQATNSSGSIYQLFTLSSNSRPAIHPGPLSFGRLIRLGPPIRISLLVA</sequence>
<accession>A0A448WMI3</accession>
<dbReference type="Proteomes" id="UP000784294">
    <property type="component" value="Unassembled WGS sequence"/>
</dbReference>
<protein>
    <recommendedName>
        <fullName evidence="1">Galactosyltransferase N-terminal domain-containing protein</fullName>
    </recommendedName>
</protein>
<evidence type="ECO:0000313" key="3">
    <source>
        <dbReference type="Proteomes" id="UP000784294"/>
    </source>
</evidence>
<dbReference type="OrthoDB" id="10016069at2759"/>
<proteinExistence type="predicted"/>
<comment type="caution">
    <text evidence="2">The sequence shown here is derived from an EMBL/GenBank/DDBJ whole genome shotgun (WGS) entry which is preliminary data.</text>
</comment>
<evidence type="ECO:0000313" key="2">
    <source>
        <dbReference type="EMBL" id="VEL15500.1"/>
    </source>
</evidence>
<organism evidence="2 3">
    <name type="scientific">Protopolystoma xenopodis</name>
    <dbReference type="NCBI Taxonomy" id="117903"/>
    <lineage>
        <taxon>Eukaryota</taxon>
        <taxon>Metazoa</taxon>
        <taxon>Spiralia</taxon>
        <taxon>Lophotrochozoa</taxon>
        <taxon>Platyhelminthes</taxon>
        <taxon>Monogenea</taxon>
        <taxon>Polyopisthocotylea</taxon>
        <taxon>Polystomatidea</taxon>
        <taxon>Polystomatidae</taxon>
        <taxon>Protopolystoma</taxon>
    </lineage>
</organism>
<evidence type="ECO:0000259" key="1">
    <source>
        <dbReference type="Pfam" id="PF13733"/>
    </source>
</evidence>